<dbReference type="InterPro" id="IPR045851">
    <property type="entry name" value="AMP-bd_C_sf"/>
</dbReference>
<dbReference type="PANTHER" id="PTHR44845:SF7">
    <property type="entry name" value="PLIPASTATIN SYNTHASE SUBUNIT D"/>
    <property type="match status" value="1"/>
</dbReference>
<dbReference type="Gene3D" id="3.30.300.30">
    <property type="match status" value="1"/>
</dbReference>
<dbReference type="PROSITE" id="PS00455">
    <property type="entry name" value="AMP_BINDING"/>
    <property type="match status" value="1"/>
</dbReference>
<dbReference type="Gene3D" id="3.40.50.720">
    <property type="entry name" value="NAD(P)-binding Rossmann-like Domain"/>
    <property type="match status" value="1"/>
</dbReference>
<dbReference type="InterPro" id="IPR010071">
    <property type="entry name" value="AA_adenyl_dom"/>
</dbReference>
<dbReference type="PRINTS" id="PR00154">
    <property type="entry name" value="AMPBINDING"/>
</dbReference>
<dbReference type="CDD" id="cd05930">
    <property type="entry name" value="A_NRPS"/>
    <property type="match status" value="1"/>
</dbReference>
<protein>
    <submittedName>
        <fullName evidence="5">Amino acid adenylation domain-containing protein</fullName>
    </submittedName>
</protein>
<dbReference type="InterPro" id="IPR036736">
    <property type="entry name" value="ACP-like_sf"/>
</dbReference>
<comment type="similarity">
    <text evidence="1">Belongs to the ATP-dependent AMP-binding enzyme family.</text>
</comment>
<dbReference type="NCBIfam" id="TIGR01746">
    <property type="entry name" value="Thioester-redct"/>
    <property type="match status" value="1"/>
</dbReference>
<dbReference type="Pfam" id="PF13193">
    <property type="entry name" value="AMP-binding_C"/>
    <property type="match status" value="1"/>
</dbReference>
<evidence type="ECO:0000313" key="5">
    <source>
        <dbReference type="EMBL" id="MFC5588721.1"/>
    </source>
</evidence>
<dbReference type="Pfam" id="PF07993">
    <property type="entry name" value="NAD_binding_4"/>
    <property type="match status" value="1"/>
</dbReference>
<evidence type="ECO:0000256" key="3">
    <source>
        <dbReference type="ARBA" id="ARBA00022553"/>
    </source>
</evidence>
<dbReference type="InterPro" id="IPR006162">
    <property type="entry name" value="Ppantetheine_attach_site"/>
</dbReference>
<organism evidence="5 6">
    <name type="scientific">Sporosarcina soli</name>
    <dbReference type="NCBI Taxonomy" id="334736"/>
    <lineage>
        <taxon>Bacteria</taxon>
        <taxon>Bacillati</taxon>
        <taxon>Bacillota</taxon>
        <taxon>Bacilli</taxon>
        <taxon>Bacillales</taxon>
        <taxon>Caryophanaceae</taxon>
        <taxon>Sporosarcina</taxon>
    </lineage>
</organism>
<evidence type="ECO:0000313" key="6">
    <source>
        <dbReference type="Proteomes" id="UP001596109"/>
    </source>
</evidence>
<dbReference type="InterPro" id="IPR009081">
    <property type="entry name" value="PP-bd_ACP"/>
</dbReference>
<dbReference type="InterPro" id="IPR036291">
    <property type="entry name" value="NAD(P)-bd_dom_sf"/>
</dbReference>
<dbReference type="SUPFAM" id="SSF47336">
    <property type="entry name" value="ACP-like"/>
    <property type="match status" value="1"/>
</dbReference>
<dbReference type="EMBL" id="JBHSNO010000005">
    <property type="protein sequence ID" value="MFC5588721.1"/>
    <property type="molecule type" value="Genomic_DNA"/>
</dbReference>
<reference evidence="6" key="1">
    <citation type="journal article" date="2019" name="Int. J. Syst. Evol. Microbiol.">
        <title>The Global Catalogue of Microorganisms (GCM) 10K type strain sequencing project: providing services to taxonomists for standard genome sequencing and annotation.</title>
        <authorList>
            <consortium name="The Broad Institute Genomics Platform"/>
            <consortium name="The Broad Institute Genome Sequencing Center for Infectious Disease"/>
            <person name="Wu L."/>
            <person name="Ma J."/>
        </authorList>
    </citation>
    <scope>NUCLEOTIDE SEQUENCE [LARGE SCALE GENOMIC DNA]</scope>
    <source>
        <strain evidence="6">CGMCC 4.1434</strain>
    </source>
</reference>
<dbReference type="Pfam" id="PF00550">
    <property type="entry name" value="PP-binding"/>
    <property type="match status" value="1"/>
</dbReference>
<gene>
    <name evidence="5" type="ORF">ACFPRA_07475</name>
</gene>
<dbReference type="InterPro" id="IPR020845">
    <property type="entry name" value="AMP-binding_CS"/>
</dbReference>
<dbReference type="Gene3D" id="1.10.1200.10">
    <property type="entry name" value="ACP-like"/>
    <property type="match status" value="1"/>
</dbReference>
<dbReference type="InterPro" id="IPR000873">
    <property type="entry name" value="AMP-dep_synth/lig_dom"/>
</dbReference>
<dbReference type="RefSeq" id="WP_381432252.1">
    <property type="nucleotide sequence ID" value="NZ_JBHSNO010000005.1"/>
</dbReference>
<evidence type="ECO:0000256" key="1">
    <source>
        <dbReference type="ARBA" id="ARBA00006432"/>
    </source>
</evidence>
<dbReference type="PROSITE" id="PS00012">
    <property type="entry name" value="PHOSPHOPANTETHEINE"/>
    <property type="match status" value="1"/>
</dbReference>
<dbReference type="InterPro" id="IPR025110">
    <property type="entry name" value="AMP-bd_C"/>
</dbReference>
<dbReference type="SUPFAM" id="SSF56801">
    <property type="entry name" value="Acetyl-CoA synthetase-like"/>
    <property type="match status" value="1"/>
</dbReference>
<keyword evidence="2" id="KW-0596">Phosphopantetheine</keyword>
<keyword evidence="6" id="KW-1185">Reference proteome</keyword>
<dbReference type="Gene3D" id="3.40.50.12780">
    <property type="entry name" value="N-terminal domain of ligase-like"/>
    <property type="match status" value="1"/>
</dbReference>
<evidence type="ECO:0000259" key="4">
    <source>
        <dbReference type="PROSITE" id="PS50075"/>
    </source>
</evidence>
<dbReference type="CDD" id="cd05235">
    <property type="entry name" value="SDR_e1"/>
    <property type="match status" value="1"/>
</dbReference>
<dbReference type="Pfam" id="PF00501">
    <property type="entry name" value="AMP-binding"/>
    <property type="match status" value="1"/>
</dbReference>
<feature type="domain" description="Carrier" evidence="4">
    <location>
        <begin position="556"/>
        <end position="630"/>
    </location>
</feature>
<accession>A0ABW0TGX9</accession>
<name>A0ABW0TGX9_9BACL</name>
<sequence>MNSTVQHQSLLADRMRLLTDKEKCLYQTLNQTNAFYEQDKTIPEIFYQSAAAFADRIALSFEKGEMTYRRLNEQSNQIAHMLQANGMQKGDYVAIVMERSKETVVSLLGVLKAGGVYVPIDPSYPEERCHYLLNDTGAPFILTKEEHMALLDGVQAGSRTILTLTGMEDTFSTQNLSIDLVPTDLAYIIYTSGSTGKPKGTMIQHHSVINLIADHQRIYQSSEQDVYSQFISYSFDPSITETFTAFFSGARLHMLTSIERVSIEAFADRIELEKVTAATVPNAFFTQLATHLPAESRDALASLRYLSVGGEALLPAVVQKWQEKFGTATEIINVYGPTECTVVASYYKVKDEVKESQSSIPIGKPIANYEMYVVNPEGLLCPINEPGELCIAGVGLAAGYLQQPEQTAKAFVPHLFSDVPGKRMYRTGDIVRLLPSGDIEFVGRKDSQIKVRGFRIELGEIEAVLGNEPNIQEAVIIAKKMTDGNNSLFAYYTVAEGVQVAETDIRDYLANNLPDYMVPERFIEVEEMPLSPTGKIDRKQLAKMEVSLTQTSSYTGPENEIQQRLADAWTYVLGMERVGIHDNFFHIGGHSLKVLEILVQVKKHLPALTIQDFFQYPTIAELDNYLQSVQVEKHVTTERNTNFELKELKEPIPLSTKQTAKPLPMHAVLLTGATGYLGSHVLYELLVETDAHIYCLIRPSVNATPEDKLQNQMKFYFSKAVKAMMEDRVTVIQGDLGKPALGLSAADERILTQEIDAIIHCGADVRHFGAASHFQDVNIEGTRYLLELAKHKPGVHFHHVSTIGIPEELASTQWSYYETHGDFDYEVSLENVYNNSKLEAENLVRNAVKDQIPVSIYRVGNLSCHSKTGKFQRNMDDNAFYRMMKSMLCLGKAPEANWHIDFTPIDYASQTLVALARQPKSNGHIFHLCNPAPLVYADFIEMMKEFGYKLEIMEPNAYEDWLVNGDHPQEIQEYLALAIAQLDGDGASDSQFIFNSDQTQALLEQTAVKCSAPDPSFIRTMIEYGIEMGYFPKPLLVGVK</sequence>
<dbReference type="InterPro" id="IPR042099">
    <property type="entry name" value="ANL_N_sf"/>
</dbReference>
<keyword evidence="3" id="KW-0597">Phosphoprotein</keyword>
<dbReference type="SUPFAM" id="SSF51735">
    <property type="entry name" value="NAD(P)-binding Rossmann-fold domains"/>
    <property type="match status" value="1"/>
</dbReference>
<evidence type="ECO:0000256" key="2">
    <source>
        <dbReference type="ARBA" id="ARBA00022450"/>
    </source>
</evidence>
<dbReference type="PANTHER" id="PTHR44845">
    <property type="entry name" value="CARRIER DOMAIN-CONTAINING PROTEIN"/>
    <property type="match status" value="1"/>
</dbReference>
<dbReference type="PROSITE" id="PS50075">
    <property type="entry name" value="CARRIER"/>
    <property type="match status" value="1"/>
</dbReference>
<dbReference type="NCBIfam" id="TIGR01733">
    <property type="entry name" value="AA-adenyl-dom"/>
    <property type="match status" value="1"/>
</dbReference>
<dbReference type="InterPro" id="IPR020459">
    <property type="entry name" value="AMP-binding"/>
</dbReference>
<proteinExistence type="inferred from homology"/>
<dbReference type="Proteomes" id="UP001596109">
    <property type="component" value="Unassembled WGS sequence"/>
</dbReference>
<dbReference type="InterPro" id="IPR010080">
    <property type="entry name" value="Thioester_reductase-like_dom"/>
</dbReference>
<dbReference type="InterPro" id="IPR013120">
    <property type="entry name" value="FAR_NAD-bd"/>
</dbReference>
<comment type="caution">
    <text evidence="5">The sequence shown here is derived from an EMBL/GenBank/DDBJ whole genome shotgun (WGS) entry which is preliminary data.</text>
</comment>